<organism evidence="1 2">
    <name type="scientific">Candidatus Erysipelatoclostridium merdavium</name>
    <dbReference type="NCBI Taxonomy" id="2838566"/>
    <lineage>
        <taxon>Bacteria</taxon>
        <taxon>Bacillati</taxon>
        <taxon>Bacillota</taxon>
        <taxon>Erysipelotrichia</taxon>
        <taxon>Erysipelotrichales</taxon>
        <taxon>Erysipelotrichales incertae sedis</taxon>
    </lineage>
</organism>
<dbReference type="Proteomes" id="UP000886724">
    <property type="component" value="Unassembled WGS sequence"/>
</dbReference>
<evidence type="ECO:0000313" key="1">
    <source>
        <dbReference type="EMBL" id="HIX82764.1"/>
    </source>
</evidence>
<accession>A0A9D1XNV0</accession>
<dbReference type="InterPro" id="IPR036525">
    <property type="entry name" value="Tubulin/FtsZ_GTPase_sf"/>
</dbReference>
<dbReference type="AlphaFoldDB" id="A0A9D1XNV0"/>
<dbReference type="EMBL" id="DXET01000285">
    <property type="protein sequence ID" value="HIX82764.1"/>
    <property type="molecule type" value="Genomic_DNA"/>
</dbReference>
<reference evidence="1" key="2">
    <citation type="submission" date="2021-04" db="EMBL/GenBank/DDBJ databases">
        <authorList>
            <person name="Gilroy R."/>
        </authorList>
    </citation>
    <scope>NUCLEOTIDE SEQUENCE</scope>
    <source>
        <strain evidence="1">ChiGjej1B1-14440</strain>
    </source>
</reference>
<dbReference type="Gene3D" id="3.40.50.1440">
    <property type="entry name" value="Tubulin/FtsZ, GTPase domain"/>
    <property type="match status" value="1"/>
</dbReference>
<comment type="caution">
    <text evidence="1">The sequence shown here is derived from an EMBL/GenBank/DDBJ whole genome shotgun (WGS) entry which is preliminary data.</text>
</comment>
<gene>
    <name evidence="1" type="ORF">H9980_12475</name>
</gene>
<proteinExistence type="predicted"/>
<dbReference type="Pfam" id="PF13809">
    <property type="entry name" value="Tubulin_2"/>
    <property type="match status" value="1"/>
</dbReference>
<dbReference type="InterPro" id="IPR025904">
    <property type="entry name" value="Tubulin-like"/>
</dbReference>
<protein>
    <submittedName>
        <fullName evidence="1">Tubulin-like doman-containing protein</fullName>
    </submittedName>
</protein>
<sequence>MALSQIKKDKLKELELNRSGVAFVSEKSHVKPNPTIIISLGGLGGKTTNMLKGKFEREIGESDKVFFRVLDTDVDDTDKICKIKKDGTKNSDINAHMDAGETISLYDPIINQLLFKESIPQNIKAWLNPTLIGTPLKNDGAQQIRQIGRAMLVNDTVYHSIKNKFHSVINTAIAKANEINGNVDVIVIAGISGGTGSGTIIDVPYMIHDIFNSLGFNKYTLAGYIYTPDAQFEVEGIKNDENIKLNLQTNVYSALKEIDYFMNVEETGSNYHLKLGVGEVNSNRNIFSTCTLISGYSETGGINSLDVTMGRLTDQLMDMLTDISFVDAGGQPVQLARSLLSNASSMLKAWFVNHPNRKDFHRYASYKYQVLGYNAIKIPRDEILAYCVNKIYENVLTEFMNFKNVNKAMMDQIYSITSIDNIVSVRQMVLTLNPQDPIVRNIVIEEMINKKMVKNNPMYGYGVASNYAGFYAQKITNSFRGQFEQRLFEELSKQIDQIFNTYGPYVALKAIKHQSIEKGIGDPNDAPFSGIEEQLINLSNQFKEQAKKAKNTFANGGQQKVMQLASSATGFTAGKKEMNEYKATCANLAVITLIDGPLYDMIADGLYNVSVEINRLNNEIFDVYTSVLTEIQKILNQDGQYFAKSSKETIGNTTHYSVNILASGQAKASRLEKYLESFISTVSVQELAQNFIKTMRENREKWIAQNNEDDFDVVSEVRELMDQCLTHNNMKSDIIEKFVAVAYSNEDITAEELDTIWADNTPDSPKMQALNTAAWEIYNALENGAKTLAQSTDISFKQFTSQIYIGTLADTPLLSEILAKLIQSKGSTPATSNAKNKFIVTQRYVNLPMYILKGMEKFDEQYSHNPSAGRHMDENHEYWGRFPNPYTIDSVAKDISARNEVPEMIQDNSDYKFLTKIKEEVDLGIDNLHSIDLSVNPLTNQVEMKLMDIVKEPDLDEFKAALTKKIRRNQTIDLIPFMKENGYLINEIPVSIGDTDINLGIRDLERDVSGDEALKYEDLPVPIADMYKWIRKSIKYTDIIEKNIPKFQAIQETIEEIKKQIDGNKQFIDSVETFAFCLRTGLVKQKATDKNIWNYMNGKDPVTVNLNTAKSFDRKYYLYNVFARFAQMEPKRIAGLKRQAVMAIEAGNQVDYDLYLEHIKNILSDEVLGDPFNWEEINDDAFNQGIAEKYNITDLELEEPDPVKDLTRFYKLILTNME</sequence>
<reference evidence="1" key="1">
    <citation type="journal article" date="2021" name="PeerJ">
        <title>Extensive microbial diversity within the chicken gut microbiome revealed by metagenomics and culture.</title>
        <authorList>
            <person name="Gilroy R."/>
            <person name="Ravi A."/>
            <person name="Getino M."/>
            <person name="Pursley I."/>
            <person name="Horton D.L."/>
            <person name="Alikhan N.F."/>
            <person name="Baker D."/>
            <person name="Gharbi K."/>
            <person name="Hall N."/>
            <person name="Watson M."/>
            <person name="Adriaenssens E.M."/>
            <person name="Foster-Nyarko E."/>
            <person name="Jarju S."/>
            <person name="Secka A."/>
            <person name="Antonio M."/>
            <person name="Oren A."/>
            <person name="Chaudhuri R.R."/>
            <person name="La Ragione R."/>
            <person name="Hildebrand F."/>
            <person name="Pallen M.J."/>
        </authorList>
    </citation>
    <scope>NUCLEOTIDE SEQUENCE</scope>
    <source>
        <strain evidence="1">ChiGjej1B1-14440</strain>
    </source>
</reference>
<name>A0A9D1XNV0_9FIRM</name>
<evidence type="ECO:0000313" key="2">
    <source>
        <dbReference type="Proteomes" id="UP000886724"/>
    </source>
</evidence>